<dbReference type="KEGG" id="nse:NSE_0261"/>
<dbReference type="RefSeq" id="WP_011451660.1">
    <property type="nucleotide sequence ID" value="NC_007798.1"/>
</dbReference>
<proteinExistence type="predicted"/>
<name>Q2GEE2_EHRS3</name>
<gene>
    <name evidence="1" type="ordered locus">NSE_0261</name>
</gene>
<dbReference type="STRING" id="222891.NSE_0261"/>
<evidence type="ECO:0000313" key="2">
    <source>
        <dbReference type="Proteomes" id="UP000001942"/>
    </source>
</evidence>
<organism evidence="1 2">
    <name type="scientific">Ehrlichia sennetsu (strain ATCC VR-367 / Miyayama)</name>
    <name type="common">Neorickettsia sennetsu</name>
    <dbReference type="NCBI Taxonomy" id="222891"/>
    <lineage>
        <taxon>Bacteria</taxon>
        <taxon>Pseudomonadati</taxon>
        <taxon>Pseudomonadota</taxon>
        <taxon>Alphaproteobacteria</taxon>
        <taxon>Rickettsiales</taxon>
        <taxon>Anaplasmataceae</taxon>
        <taxon>Ehrlichia</taxon>
    </lineage>
</organism>
<sequence length="43" mass="4827">MRGARLDAVLSGGASLCRKGQDMFFNMQADRPFVEFKGELNFD</sequence>
<evidence type="ECO:0000313" key="1">
    <source>
        <dbReference type="EMBL" id="ABD46244.1"/>
    </source>
</evidence>
<dbReference type="AlphaFoldDB" id="Q2GEE2"/>
<dbReference type="Proteomes" id="UP000001942">
    <property type="component" value="Chromosome"/>
</dbReference>
<dbReference type="HOGENOM" id="CLU_3236615_0_0_5"/>
<accession>Q2GEE2</accession>
<keyword evidence="2" id="KW-1185">Reference proteome</keyword>
<protein>
    <submittedName>
        <fullName evidence="1">Uncharacterized protein</fullName>
    </submittedName>
</protein>
<reference evidence="1 2" key="1">
    <citation type="journal article" date="2006" name="PLoS Genet.">
        <title>Comparative genomics of emerging human ehrlichiosis agents.</title>
        <authorList>
            <person name="Dunning Hotopp J.C."/>
            <person name="Lin M."/>
            <person name="Madupu R."/>
            <person name="Crabtree J."/>
            <person name="Angiuoli S.V."/>
            <person name="Eisen J.A."/>
            <person name="Seshadri R."/>
            <person name="Ren Q."/>
            <person name="Wu M."/>
            <person name="Utterback T.R."/>
            <person name="Smith S."/>
            <person name="Lewis M."/>
            <person name="Khouri H."/>
            <person name="Zhang C."/>
            <person name="Niu H."/>
            <person name="Lin Q."/>
            <person name="Ohashi N."/>
            <person name="Zhi N."/>
            <person name="Nelson W."/>
            <person name="Brinkac L.M."/>
            <person name="Dodson R.J."/>
            <person name="Rosovitz M.J."/>
            <person name="Sundaram J."/>
            <person name="Daugherty S.C."/>
            <person name="Davidsen T."/>
            <person name="Durkin A.S."/>
            <person name="Gwinn M."/>
            <person name="Haft D.H."/>
            <person name="Selengut J.D."/>
            <person name="Sullivan S.A."/>
            <person name="Zafar N."/>
            <person name="Zhou L."/>
            <person name="Benahmed F."/>
            <person name="Forberger H."/>
            <person name="Halpin R."/>
            <person name="Mulligan S."/>
            <person name="Robinson J."/>
            <person name="White O."/>
            <person name="Rikihisa Y."/>
            <person name="Tettelin H."/>
        </authorList>
    </citation>
    <scope>NUCLEOTIDE SEQUENCE [LARGE SCALE GENOMIC DNA]</scope>
    <source>
        <strain evidence="2">ATCC VR-367 / Miyayama</strain>
    </source>
</reference>
<dbReference type="EMBL" id="CP000237">
    <property type="protein sequence ID" value="ABD46244.1"/>
    <property type="molecule type" value="Genomic_DNA"/>
</dbReference>